<protein>
    <submittedName>
        <fullName evidence="2">Glycosyl transferase family 2</fullName>
    </submittedName>
</protein>
<dbReference type="Pfam" id="PF00535">
    <property type="entry name" value="Glycos_transf_2"/>
    <property type="match status" value="1"/>
</dbReference>
<dbReference type="InterPro" id="IPR001173">
    <property type="entry name" value="Glyco_trans_2-like"/>
</dbReference>
<dbReference type="RefSeq" id="WP_055424842.1">
    <property type="nucleotide sequence ID" value="NZ_FCOR01000002.1"/>
</dbReference>
<reference evidence="2 3" key="1">
    <citation type="submission" date="2016-01" db="EMBL/GenBank/DDBJ databases">
        <authorList>
            <person name="McClelland M."/>
            <person name="Jain A."/>
            <person name="Saraogi P."/>
            <person name="Mendelson R."/>
            <person name="Westerman R."/>
            <person name="SanMiguel P."/>
            <person name="Csonka L."/>
        </authorList>
    </citation>
    <scope>NUCLEOTIDE SEQUENCE [LARGE SCALE GENOMIC DNA]</scope>
    <source>
        <strain evidence="2 3">R-53146</strain>
    </source>
</reference>
<gene>
    <name evidence="2" type="ORF">Ga0061079_102164</name>
</gene>
<evidence type="ECO:0000259" key="1">
    <source>
        <dbReference type="Pfam" id="PF00535"/>
    </source>
</evidence>
<evidence type="ECO:0000313" key="2">
    <source>
        <dbReference type="EMBL" id="CVK15614.1"/>
    </source>
</evidence>
<dbReference type="AlphaFoldDB" id="A0A0X3AMQ7"/>
<dbReference type="GO" id="GO:0016758">
    <property type="term" value="F:hexosyltransferase activity"/>
    <property type="evidence" value="ECO:0007669"/>
    <property type="project" value="UniProtKB-ARBA"/>
</dbReference>
<organism evidence="2 3">
    <name type="scientific">Apibacter mensalis</name>
    <dbReference type="NCBI Taxonomy" id="1586267"/>
    <lineage>
        <taxon>Bacteria</taxon>
        <taxon>Pseudomonadati</taxon>
        <taxon>Bacteroidota</taxon>
        <taxon>Flavobacteriia</taxon>
        <taxon>Flavobacteriales</taxon>
        <taxon>Weeksellaceae</taxon>
        <taxon>Apibacter</taxon>
    </lineage>
</organism>
<keyword evidence="3" id="KW-1185">Reference proteome</keyword>
<dbReference type="Gene3D" id="3.90.550.10">
    <property type="entry name" value="Spore Coat Polysaccharide Biosynthesis Protein SpsA, Chain A"/>
    <property type="match status" value="1"/>
</dbReference>
<dbReference type="SUPFAM" id="SSF53448">
    <property type="entry name" value="Nucleotide-diphospho-sugar transferases"/>
    <property type="match status" value="1"/>
</dbReference>
<evidence type="ECO:0000313" key="3">
    <source>
        <dbReference type="Proteomes" id="UP000182761"/>
    </source>
</evidence>
<accession>A0A0X3AMQ7</accession>
<dbReference type="Proteomes" id="UP000182761">
    <property type="component" value="Unassembled WGS sequence"/>
</dbReference>
<dbReference type="PANTHER" id="PTHR22916">
    <property type="entry name" value="GLYCOSYLTRANSFERASE"/>
    <property type="match status" value="1"/>
</dbReference>
<dbReference type="PANTHER" id="PTHR22916:SF3">
    <property type="entry name" value="UDP-GLCNAC:BETAGAL BETA-1,3-N-ACETYLGLUCOSAMINYLTRANSFERASE-LIKE PROTEIN 1"/>
    <property type="match status" value="1"/>
</dbReference>
<dbReference type="STRING" id="1586267.GCA_001418685_00444"/>
<sequence length="317" mass="37285">MNPFVSVIMAAYNAEKHISASIESVLNQSYANFELLIVNDGSTDKTQSIVEKFCKRDSRIKLINNYKNFFVIKSRNIGIEKAKGKYIAILDSDDLALPNRLEKQIKFLENNSEVFLIGSSAHIIDETNKIIYDFNATTGYYELKKAIHKNNLIYHSSIMFRNEKVLYREKMIYSEDYDLILRLFSEGKKIQNLPDILISYRQTVGSLSKTKERLIQWLFINKARKFYHERILTGKDNYNNFDPNSLINLLDINYPIDQNDLLDAMKICLYRKDRIHLKFLLKKYHKNYSVSIRFILYNLLSKNKYIFALISTIYSKL</sequence>
<dbReference type="CDD" id="cd00761">
    <property type="entry name" value="Glyco_tranf_GTA_type"/>
    <property type="match status" value="1"/>
</dbReference>
<dbReference type="OrthoDB" id="9815829at2"/>
<dbReference type="InterPro" id="IPR029044">
    <property type="entry name" value="Nucleotide-diphossugar_trans"/>
</dbReference>
<dbReference type="EMBL" id="FCOR01000002">
    <property type="protein sequence ID" value="CVK15614.1"/>
    <property type="molecule type" value="Genomic_DNA"/>
</dbReference>
<name>A0A0X3AMQ7_9FLAO</name>
<feature type="domain" description="Glycosyltransferase 2-like" evidence="1">
    <location>
        <begin position="6"/>
        <end position="166"/>
    </location>
</feature>
<keyword evidence="2" id="KW-0808">Transferase</keyword>
<proteinExistence type="predicted"/>